<dbReference type="EMBL" id="JADBGQ010000003">
    <property type="protein sequence ID" value="KAG5406154.1"/>
    <property type="molecule type" value="Genomic_DNA"/>
</dbReference>
<feature type="chain" id="PRO_5045199108" description="Secreted protein" evidence="2">
    <location>
        <begin position="25"/>
        <end position="188"/>
    </location>
</feature>
<feature type="region of interest" description="Disordered" evidence="1">
    <location>
        <begin position="83"/>
        <end position="188"/>
    </location>
</feature>
<feature type="compositionally biased region" description="Basic residues" evidence="1">
    <location>
        <begin position="87"/>
        <end position="99"/>
    </location>
</feature>
<dbReference type="Proteomes" id="UP000823674">
    <property type="component" value="Chromosome A03"/>
</dbReference>
<comment type="caution">
    <text evidence="3">The sequence shown here is derived from an EMBL/GenBank/DDBJ whole genome shotgun (WGS) entry which is preliminary data.</text>
</comment>
<evidence type="ECO:0000256" key="2">
    <source>
        <dbReference type="SAM" id="SignalP"/>
    </source>
</evidence>
<feature type="region of interest" description="Disordered" evidence="1">
    <location>
        <begin position="32"/>
        <end position="56"/>
    </location>
</feature>
<protein>
    <recommendedName>
        <fullName evidence="5">Secreted protein</fullName>
    </recommendedName>
</protein>
<feature type="signal peptide" evidence="2">
    <location>
        <begin position="1"/>
        <end position="24"/>
    </location>
</feature>
<reference evidence="3 4" key="1">
    <citation type="submission" date="2021-03" db="EMBL/GenBank/DDBJ databases">
        <authorList>
            <person name="King G.J."/>
            <person name="Bancroft I."/>
            <person name="Baten A."/>
            <person name="Bloomfield J."/>
            <person name="Borpatragohain P."/>
            <person name="He Z."/>
            <person name="Irish N."/>
            <person name="Irwin J."/>
            <person name="Liu K."/>
            <person name="Mauleon R.P."/>
            <person name="Moore J."/>
            <person name="Morris R."/>
            <person name="Ostergaard L."/>
            <person name="Wang B."/>
            <person name="Wells R."/>
        </authorList>
    </citation>
    <scope>NUCLEOTIDE SEQUENCE [LARGE SCALE GENOMIC DNA]</scope>
    <source>
        <strain evidence="3">R-o-18</strain>
        <tissue evidence="3">Leaf</tissue>
    </source>
</reference>
<evidence type="ECO:0000256" key="1">
    <source>
        <dbReference type="SAM" id="MobiDB-lite"/>
    </source>
</evidence>
<feature type="compositionally biased region" description="Basic residues" evidence="1">
    <location>
        <begin position="111"/>
        <end position="120"/>
    </location>
</feature>
<feature type="compositionally biased region" description="Polar residues" evidence="1">
    <location>
        <begin position="161"/>
        <end position="174"/>
    </location>
</feature>
<organism evidence="3 4">
    <name type="scientific">Brassica rapa subsp. trilocularis</name>
    <dbReference type="NCBI Taxonomy" id="1813537"/>
    <lineage>
        <taxon>Eukaryota</taxon>
        <taxon>Viridiplantae</taxon>
        <taxon>Streptophyta</taxon>
        <taxon>Embryophyta</taxon>
        <taxon>Tracheophyta</taxon>
        <taxon>Spermatophyta</taxon>
        <taxon>Magnoliopsida</taxon>
        <taxon>eudicotyledons</taxon>
        <taxon>Gunneridae</taxon>
        <taxon>Pentapetalae</taxon>
        <taxon>rosids</taxon>
        <taxon>malvids</taxon>
        <taxon>Brassicales</taxon>
        <taxon>Brassicaceae</taxon>
        <taxon>Brassiceae</taxon>
        <taxon>Brassica</taxon>
    </lineage>
</organism>
<keyword evidence="2" id="KW-0732">Signal</keyword>
<accession>A0ABQ7N8R6</accession>
<gene>
    <name evidence="3" type="primary">A03g505560.1_BraROA</name>
    <name evidence="3" type="ORF">IGI04_012273</name>
</gene>
<proteinExistence type="predicted"/>
<evidence type="ECO:0000313" key="3">
    <source>
        <dbReference type="EMBL" id="KAG5406154.1"/>
    </source>
</evidence>
<feature type="compositionally biased region" description="Polar residues" evidence="1">
    <location>
        <begin position="47"/>
        <end position="56"/>
    </location>
</feature>
<sequence length="188" mass="21123">MGPAASQIRLFAAWTCVAILAVEGTRVARSSRHHRFSSSPEIPPSDHPSQTGTPSFRQTFTSYHLWNSRNWRESIAVARSHPPTAIPKRKHRMHHHPFRRSTSLSSDKHTQPKRNTKNRKGLNPATQGCRGPHSPETRADDGGTDEAFPPRRQKTGGDGSVRTSASRKNYSKHYSLNHDGPRRRPSNI</sequence>
<keyword evidence="4" id="KW-1185">Reference proteome</keyword>
<name>A0ABQ7N8R6_BRACM</name>
<evidence type="ECO:0000313" key="4">
    <source>
        <dbReference type="Proteomes" id="UP000823674"/>
    </source>
</evidence>
<evidence type="ECO:0008006" key="5">
    <source>
        <dbReference type="Google" id="ProtNLM"/>
    </source>
</evidence>